<dbReference type="AlphaFoldDB" id="A0AAN6QCZ1"/>
<evidence type="ECO:0000256" key="2">
    <source>
        <dbReference type="ARBA" id="ARBA00022723"/>
    </source>
</evidence>
<evidence type="ECO:0000259" key="5">
    <source>
        <dbReference type="PROSITE" id="PS50048"/>
    </source>
</evidence>
<dbReference type="SMART" id="SM00906">
    <property type="entry name" value="Fungal_trans"/>
    <property type="match status" value="1"/>
</dbReference>
<evidence type="ECO:0000313" key="6">
    <source>
        <dbReference type="EMBL" id="KAK4107301.1"/>
    </source>
</evidence>
<keyword evidence="2" id="KW-0479">Metal-binding</keyword>
<dbReference type="CDD" id="cd12148">
    <property type="entry name" value="fungal_TF_MHR"/>
    <property type="match status" value="1"/>
</dbReference>
<dbReference type="GO" id="GO:0005634">
    <property type="term" value="C:nucleus"/>
    <property type="evidence" value="ECO:0007669"/>
    <property type="project" value="UniProtKB-SubCell"/>
</dbReference>
<dbReference type="GeneID" id="89940504"/>
<reference evidence="6" key="2">
    <citation type="submission" date="2023-05" db="EMBL/GenBank/DDBJ databases">
        <authorList>
            <consortium name="Lawrence Berkeley National Laboratory"/>
            <person name="Steindorff A."/>
            <person name="Hensen N."/>
            <person name="Bonometti L."/>
            <person name="Westerberg I."/>
            <person name="Brannstrom I.O."/>
            <person name="Guillou S."/>
            <person name="Cros-Aarteil S."/>
            <person name="Calhoun S."/>
            <person name="Haridas S."/>
            <person name="Kuo A."/>
            <person name="Mondo S."/>
            <person name="Pangilinan J."/>
            <person name="Riley R."/>
            <person name="Labutti K."/>
            <person name="Andreopoulos B."/>
            <person name="Lipzen A."/>
            <person name="Chen C."/>
            <person name="Yanf M."/>
            <person name="Daum C."/>
            <person name="Ng V."/>
            <person name="Clum A."/>
            <person name="Ohm R."/>
            <person name="Martin F."/>
            <person name="Silar P."/>
            <person name="Natvig D."/>
            <person name="Lalanne C."/>
            <person name="Gautier V."/>
            <person name="Ament-Velasquez S.L."/>
            <person name="Kruys A."/>
            <person name="Hutchinson M.I."/>
            <person name="Powell A.J."/>
            <person name="Barry K."/>
            <person name="Miller A.N."/>
            <person name="Grigoriev I.V."/>
            <person name="Debuchy R."/>
            <person name="Gladieux P."/>
            <person name="Thoren M.H."/>
            <person name="Johannesson H."/>
        </authorList>
    </citation>
    <scope>NUCLEOTIDE SEQUENCE</scope>
    <source>
        <strain evidence="6">CBS 508.74</strain>
    </source>
</reference>
<dbReference type="PROSITE" id="PS50048">
    <property type="entry name" value="ZN2_CY6_FUNGAL_2"/>
    <property type="match status" value="1"/>
</dbReference>
<name>A0AAN6QCZ1_9PEZI</name>
<feature type="region of interest" description="Disordered" evidence="4">
    <location>
        <begin position="94"/>
        <end position="132"/>
    </location>
</feature>
<dbReference type="GO" id="GO:0008270">
    <property type="term" value="F:zinc ion binding"/>
    <property type="evidence" value="ECO:0007669"/>
    <property type="project" value="InterPro"/>
</dbReference>
<dbReference type="InterPro" id="IPR001138">
    <property type="entry name" value="Zn2Cys6_DnaBD"/>
</dbReference>
<dbReference type="Pfam" id="PF04082">
    <property type="entry name" value="Fungal_trans"/>
    <property type="match status" value="1"/>
</dbReference>
<dbReference type="Gene3D" id="4.10.240.10">
    <property type="entry name" value="Zn(2)-C6 fungal-type DNA-binding domain"/>
    <property type="match status" value="1"/>
</dbReference>
<dbReference type="GO" id="GO:0006351">
    <property type="term" value="P:DNA-templated transcription"/>
    <property type="evidence" value="ECO:0007669"/>
    <property type="project" value="InterPro"/>
</dbReference>
<dbReference type="Pfam" id="PF00172">
    <property type="entry name" value="Zn_clus"/>
    <property type="match status" value="1"/>
</dbReference>
<feature type="compositionally biased region" description="Low complexity" evidence="4">
    <location>
        <begin position="121"/>
        <end position="132"/>
    </location>
</feature>
<dbReference type="GO" id="GO:0000981">
    <property type="term" value="F:DNA-binding transcription factor activity, RNA polymerase II-specific"/>
    <property type="evidence" value="ECO:0007669"/>
    <property type="project" value="InterPro"/>
</dbReference>
<dbReference type="GO" id="GO:0003677">
    <property type="term" value="F:DNA binding"/>
    <property type="evidence" value="ECO:0007669"/>
    <property type="project" value="InterPro"/>
</dbReference>
<dbReference type="EMBL" id="MU853376">
    <property type="protein sequence ID" value="KAK4107301.1"/>
    <property type="molecule type" value="Genomic_DNA"/>
</dbReference>
<evidence type="ECO:0000313" key="7">
    <source>
        <dbReference type="Proteomes" id="UP001302812"/>
    </source>
</evidence>
<comment type="caution">
    <text evidence="6">The sequence shown here is derived from an EMBL/GenBank/DDBJ whole genome shotgun (WGS) entry which is preliminary data.</text>
</comment>
<dbReference type="SUPFAM" id="SSF57701">
    <property type="entry name" value="Zn2/Cys6 DNA-binding domain"/>
    <property type="match status" value="1"/>
</dbReference>
<comment type="subcellular location">
    <subcellularLocation>
        <location evidence="1">Nucleus</location>
    </subcellularLocation>
</comment>
<proteinExistence type="predicted"/>
<feature type="compositionally biased region" description="Pro residues" evidence="4">
    <location>
        <begin position="94"/>
        <end position="103"/>
    </location>
</feature>
<feature type="domain" description="Zn(2)-C6 fungal-type" evidence="5">
    <location>
        <begin position="35"/>
        <end position="64"/>
    </location>
</feature>
<evidence type="ECO:0000256" key="3">
    <source>
        <dbReference type="ARBA" id="ARBA00023242"/>
    </source>
</evidence>
<dbReference type="InterPro" id="IPR007219">
    <property type="entry name" value="XnlR_reg_dom"/>
</dbReference>
<keyword evidence="3" id="KW-0539">Nucleus</keyword>
<dbReference type="SMART" id="SM00066">
    <property type="entry name" value="GAL4"/>
    <property type="match status" value="1"/>
</dbReference>
<dbReference type="PROSITE" id="PS00463">
    <property type="entry name" value="ZN2_CY6_FUNGAL_1"/>
    <property type="match status" value="1"/>
</dbReference>
<dbReference type="InterPro" id="IPR036864">
    <property type="entry name" value="Zn2-C6_fun-type_DNA-bd_sf"/>
</dbReference>
<evidence type="ECO:0000256" key="1">
    <source>
        <dbReference type="ARBA" id="ARBA00004123"/>
    </source>
</evidence>
<dbReference type="RefSeq" id="XP_064664871.1">
    <property type="nucleotide sequence ID" value="XM_064816379.1"/>
</dbReference>
<reference evidence="6" key="1">
    <citation type="journal article" date="2023" name="Mol. Phylogenet. Evol.">
        <title>Genome-scale phylogeny and comparative genomics of the fungal order Sordariales.</title>
        <authorList>
            <person name="Hensen N."/>
            <person name="Bonometti L."/>
            <person name="Westerberg I."/>
            <person name="Brannstrom I.O."/>
            <person name="Guillou S."/>
            <person name="Cros-Aarteil S."/>
            <person name="Calhoun S."/>
            <person name="Haridas S."/>
            <person name="Kuo A."/>
            <person name="Mondo S."/>
            <person name="Pangilinan J."/>
            <person name="Riley R."/>
            <person name="LaButti K."/>
            <person name="Andreopoulos B."/>
            <person name="Lipzen A."/>
            <person name="Chen C."/>
            <person name="Yan M."/>
            <person name="Daum C."/>
            <person name="Ng V."/>
            <person name="Clum A."/>
            <person name="Steindorff A."/>
            <person name="Ohm R.A."/>
            <person name="Martin F."/>
            <person name="Silar P."/>
            <person name="Natvig D.O."/>
            <person name="Lalanne C."/>
            <person name="Gautier V."/>
            <person name="Ament-Velasquez S.L."/>
            <person name="Kruys A."/>
            <person name="Hutchinson M.I."/>
            <person name="Powell A.J."/>
            <person name="Barry K."/>
            <person name="Miller A.N."/>
            <person name="Grigoriev I.V."/>
            <person name="Debuchy R."/>
            <person name="Gladieux P."/>
            <person name="Hiltunen Thoren M."/>
            <person name="Johannesson H."/>
        </authorList>
    </citation>
    <scope>NUCLEOTIDE SEQUENCE</scope>
    <source>
        <strain evidence="6">CBS 508.74</strain>
    </source>
</reference>
<keyword evidence="7" id="KW-1185">Reference proteome</keyword>
<evidence type="ECO:0000256" key="4">
    <source>
        <dbReference type="SAM" id="MobiDB-lite"/>
    </source>
</evidence>
<dbReference type="PANTHER" id="PTHR31001:SF57">
    <property type="entry name" value="ZN(II)2CYS6 TRANSCRIPTION FACTOR (EUROFUNG)"/>
    <property type="match status" value="1"/>
</dbReference>
<dbReference type="PANTHER" id="PTHR31001">
    <property type="entry name" value="UNCHARACTERIZED TRANSCRIPTIONAL REGULATORY PROTEIN"/>
    <property type="match status" value="1"/>
</dbReference>
<sequence>MVADRPDTVAAADATAATVLATERSNPLDQPTPRSCYNCHRRKVRCDKGQPCVRCARGGKQCTYPPIGQRIQRPRKTTMAWVANCLYTLEKRLPVPPASPPEPTVTAGRPAFNSPQPPAGRPTTAATPATPGEAEHFFGDEILVQKGSHSEYFNEPLHSRMIDQQKDIQNVLTTPPASEHELLSRFSIYSPMGILSAASSQPCSSYFPLKQTALRLWNAYLERIEACSGIKVLHIPTDEVKICATIENPAGAQPEDLALCYSVFFAAMAVLQPTEAQALLQQDDPFTVQFRCKAGFEQALAEAEVLDKPTFPMLSALTLYLSALQLHSRGKGIWILNGMALRIAQALGLHRDGERLGLPPFQAELRRRVWWHIISRDGRAAEDFGLQGFCSRRSDARLPLPIDDTDLHPDMPALPSPRSGVFTAMTLPLANFEITRAVRRLGSIAASATPTSPPDESVRVQIIQEARQRVDELLAGCNPVIPRHRLALLTSRLAMRNADLVSRQQWLALKFRKYSDDGTSNDSRDMLPTDEDLAEALDVLDLALQIWGDEMLRPYSWLWRTNPEYHVVMYLLWHLCVQPKGPHVERAWVTVDRWFNEYKEMGEGQGHKGAILAALRRKAEMMRDARANVAGHEGDSGATGELDPNAPVANRQGQPAEAGITPWGPGVLGQMSVGGDSEWNGDLNDVPDWGAFVQAFQMDGKDFSGMGWYN</sequence>
<organism evidence="6 7">
    <name type="scientific">Canariomyces notabilis</name>
    <dbReference type="NCBI Taxonomy" id="2074819"/>
    <lineage>
        <taxon>Eukaryota</taxon>
        <taxon>Fungi</taxon>
        <taxon>Dikarya</taxon>
        <taxon>Ascomycota</taxon>
        <taxon>Pezizomycotina</taxon>
        <taxon>Sordariomycetes</taxon>
        <taxon>Sordariomycetidae</taxon>
        <taxon>Sordariales</taxon>
        <taxon>Chaetomiaceae</taxon>
        <taxon>Canariomyces</taxon>
    </lineage>
</organism>
<protein>
    <recommendedName>
        <fullName evidence="5">Zn(2)-C6 fungal-type domain-containing protein</fullName>
    </recommendedName>
</protein>
<dbReference type="CDD" id="cd00067">
    <property type="entry name" value="GAL4"/>
    <property type="match status" value="1"/>
</dbReference>
<dbReference type="InterPro" id="IPR050613">
    <property type="entry name" value="Sec_Metabolite_Reg"/>
</dbReference>
<accession>A0AAN6QCZ1</accession>
<dbReference type="Proteomes" id="UP001302812">
    <property type="component" value="Unassembled WGS sequence"/>
</dbReference>
<gene>
    <name evidence="6" type="ORF">N656DRAFT_785409</name>
</gene>